<accession>A0A5C6CQF5</accession>
<evidence type="ECO:0000313" key="4">
    <source>
        <dbReference type="EMBL" id="TWU26538.1"/>
    </source>
</evidence>
<name>A0A5C6CQF5_9BACT</name>
<sequence>MMLKLTWLSHACWLIETGAHRILLDPFLTDNPAAKTTIEDHPEISHLLISHGHFDHVADAAAIAHRDDSTVVAIFEIAQWFAEKQQVQSTLGMNLGGVAKLPFGTVKMVPALHSSQLPDGSYGGNPAGFVLEIDGKRIYFACDTALFSDMRLYAHRVDVAVLPIGDVFTMGIDDSIEAIKLIEPKCVLPTHYNTWPPIQQDAAQWAERVNAQTDAVPVVLGVGESFTV</sequence>
<dbReference type="Proteomes" id="UP000316304">
    <property type="component" value="Unassembled WGS sequence"/>
</dbReference>
<dbReference type="InterPro" id="IPR050114">
    <property type="entry name" value="UPF0173_UPF0282_UlaG_hydrolase"/>
</dbReference>
<dbReference type="AlphaFoldDB" id="A0A5C6CQF5"/>
<dbReference type="PANTHER" id="PTHR43546">
    <property type="entry name" value="UPF0173 METAL-DEPENDENT HYDROLASE MJ1163-RELATED"/>
    <property type="match status" value="1"/>
</dbReference>
<dbReference type="HAMAP" id="MF_00457">
    <property type="entry name" value="UPF0173"/>
    <property type="match status" value="1"/>
</dbReference>
<dbReference type="PANTHER" id="PTHR43546:SF3">
    <property type="entry name" value="UPF0173 METAL-DEPENDENT HYDROLASE MJ1163"/>
    <property type="match status" value="1"/>
</dbReference>
<evidence type="ECO:0000259" key="3">
    <source>
        <dbReference type="SMART" id="SM00849"/>
    </source>
</evidence>
<feature type="domain" description="Metallo-beta-lactamase" evidence="3">
    <location>
        <begin position="9"/>
        <end position="191"/>
    </location>
</feature>
<dbReference type="Gene3D" id="3.60.15.10">
    <property type="entry name" value="Ribonuclease Z/Hydroxyacylglutathione hydrolase-like"/>
    <property type="match status" value="1"/>
</dbReference>
<evidence type="ECO:0000256" key="1">
    <source>
        <dbReference type="ARBA" id="ARBA00022801"/>
    </source>
</evidence>
<comment type="similarity">
    <text evidence="2">Belongs to the UPF0173 family.</text>
</comment>
<proteinExistence type="inferred from homology"/>
<dbReference type="InterPro" id="IPR022877">
    <property type="entry name" value="UPF0173"/>
</dbReference>
<keyword evidence="5" id="KW-1185">Reference proteome</keyword>
<dbReference type="RefSeq" id="WP_231612020.1">
    <property type="nucleotide sequence ID" value="NZ_SJPT01000001.1"/>
</dbReference>
<evidence type="ECO:0000256" key="2">
    <source>
        <dbReference type="HAMAP-Rule" id="MF_00457"/>
    </source>
</evidence>
<dbReference type="EMBL" id="SJPT01000001">
    <property type="protein sequence ID" value="TWU26538.1"/>
    <property type="molecule type" value="Genomic_DNA"/>
</dbReference>
<gene>
    <name evidence="4" type="ORF">Pla52o_03910</name>
</gene>
<protein>
    <recommendedName>
        <fullName evidence="2">UPF0173 metal-dependent hydrolase Pla52o_03910</fullName>
    </recommendedName>
</protein>
<dbReference type="GO" id="GO:0016787">
    <property type="term" value="F:hydrolase activity"/>
    <property type="evidence" value="ECO:0007669"/>
    <property type="project" value="UniProtKB-UniRule"/>
</dbReference>
<evidence type="ECO:0000313" key="5">
    <source>
        <dbReference type="Proteomes" id="UP000316304"/>
    </source>
</evidence>
<dbReference type="NCBIfam" id="NF001911">
    <property type="entry name" value="PRK00685.1"/>
    <property type="match status" value="1"/>
</dbReference>
<organism evidence="4 5">
    <name type="scientific">Novipirellula galeiformis</name>
    <dbReference type="NCBI Taxonomy" id="2528004"/>
    <lineage>
        <taxon>Bacteria</taxon>
        <taxon>Pseudomonadati</taxon>
        <taxon>Planctomycetota</taxon>
        <taxon>Planctomycetia</taxon>
        <taxon>Pirellulales</taxon>
        <taxon>Pirellulaceae</taxon>
        <taxon>Novipirellula</taxon>
    </lineage>
</organism>
<dbReference type="Pfam" id="PF12706">
    <property type="entry name" value="Lactamase_B_2"/>
    <property type="match status" value="1"/>
</dbReference>
<comment type="caution">
    <text evidence="4">The sequence shown here is derived from an EMBL/GenBank/DDBJ whole genome shotgun (WGS) entry which is preliminary data.</text>
</comment>
<keyword evidence="1 2" id="KW-0378">Hydrolase</keyword>
<dbReference type="SUPFAM" id="SSF56281">
    <property type="entry name" value="Metallo-hydrolase/oxidoreductase"/>
    <property type="match status" value="1"/>
</dbReference>
<dbReference type="SMART" id="SM00849">
    <property type="entry name" value="Lactamase_B"/>
    <property type="match status" value="1"/>
</dbReference>
<dbReference type="InterPro" id="IPR001279">
    <property type="entry name" value="Metallo-B-lactamas"/>
</dbReference>
<reference evidence="4 5" key="1">
    <citation type="submission" date="2019-02" db="EMBL/GenBank/DDBJ databases">
        <title>Deep-cultivation of Planctomycetes and their phenomic and genomic characterization uncovers novel biology.</title>
        <authorList>
            <person name="Wiegand S."/>
            <person name="Jogler M."/>
            <person name="Boedeker C."/>
            <person name="Pinto D."/>
            <person name="Vollmers J."/>
            <person name="Rivas-Marin E."/>
            <person name="Kohn T."/>
            <person name="Peeters S.H."/>
            <person name="Heuer A."/>
            <person name="Rast P."/>
            <person name="Oberbeckmann S."/>
            <person name="Bunk B."/>
            <person name="Jeske O."/>
            <person name="Meyerdierks A."/>
            <person name="Storesund J.E."/>
            <person name="Kallscheuer N."/>
            <person name="Luecker S."/>
            <person name="Lage O.M."/>
            <person name="Pohl T."/>
            <person name="Merkel B.J."/>
            <person name="Hornburger P."/>
            <person name="Mueller R.-W."/>
            <person name="Bruemmer F."/>
            <person name="Labrenz M."/>
            <person name="Spormann A.M."/>
            <person name="Op Den Camp H."/>
            <person name="Overmann J."/>
            <person name="Amann R."/>
            <person name="Jetten M.S.M."/>
            <person name="Mascher T."/>
            <person name="Medema M.H."/>
            <person name="Devos D.P."/>
            <person name="Kaster A.-K."/>
            <person name="Ovreas L."/>
            <person name="Rohde M."/>
            <person name="Galperin M.Y."/>
            <person name="Jogler C."/>
        </authorList>
    </citation>
    <scope>NUCLEOTIDE SEQUENCE [LARGE SCALE GENOMIC DNA]</scope>
    <source>
        <strain evidence="4 5">Pla52o</strain>
    </source>
</reference>
<dbReference type="InterPro" id="IPR036866">
    <property type="entry name" value="RibonucZ/Hydroxyglut_hydro"/>
</dbReference>